<proteinExistence type="predicted"/>
<reference evidence="2 3" key="1">
    <citation type="submission" date="2020-08" db="EMBL/GenBank/DDBJ databases">
        <title>Sequencing the genomes of 1000 actinobacteria strains.</title>
        <authorList>
            <person name="Klenk H.-P."/>
        </authorList>
    </citation>
    <scope>NUCLEOTIDE SEQUENCE [LARGE SCALE GENOMIC DNA]</scope>
    <source>
        <strain evidence="2 3">DSM 24947</strain>
    </source>
</reference>
<keyword evidence="1" id="KW-1133">Transmembrane helix</keyword>
<feature type="transmembrane region" description="Helical" evidence="1">
    <location>
        <begin position="480"/>
        <end position="503"/>
    </location>
</feature>
<comment type="caution">
    <text evidence="2">The sequence shown here is derived from an EMBL/GenBank/DDBJ whole genome shotgun (WGS) entry which is preliminary data.</text>
</comment>
<keyword evidence="1" id="KW-0812">Transmembrane</keyword>
<feature type="transmembrane region" description="Helical" evidence="1">
    <location>
        <begin position="449"/>
        <end position="468"/>
    </location>
</feature>
<feature type="transmembrane region" description="Helical" evidence="1">
    <location>
        <begin position="398"/>
        <end position="428"/>
    </location>
</feature>
<keyword evidence="1" id="KW-0472">Membrane</keyword>
<feature type="transmembrane region" description="Helical" evidence="1">
    <location>
        <begin position="136"/>
        <end position="159"/>
    </location>
</feature>
<dbReference type="AlphaFoldDB" id="A0A7W7BSA8"/>
<feature type="transmembrane region" description="Helical" evidence="1">
    <location>
        <begin position="299"/>
        <end position="321"/>
    </location>
</feature>
<feature type="transmembrane region" description="Helical" evidence="1">
    <location>
        <begin position="171"/>
        <end position="191"/>
    </location>
</feature>
<feature type="transmembrane region" description="Helical" evidence="1">
    <location>
        <begin position="29"/>
        <end position="46"/>
    </location>
</feature>
<keyword evidence="3" id="KW-1185">Reference proteome</keyword>
<feature type="transmembrane region" description="Helical" evidence="1">
    <location>
        <begin position="270"/>
        <end position="293"/>
    </location>
</feature>
<organism evidence="2 3">
    <name type="scientific">Microbacterium marinum</name>
    <dbReference type="NCBI Taxonomy" id="421115"/>
    <lineage>
        <taxon>Bacteria</taxon>
        <taxon>Bacillati</taxon>
        <taxon>Actinomycetota</taxon>
        <taxon>Actinomycetes</taxon>
        <taxon>Micrococcales</taxon>
        <taxon>Microbacteriaceae</taxon>
        <taxon>Microbacterium</taxon>
    </lineage>
</organism>
<dbReference type="Proteomes" id="UP000573729">
    <property type="component" value="Unassembled WGS sequence"/>
</dbReference>
<dbReference type="RefSeq" id="WP_184216878.1">
    <property type="nucleotide sequence ID" value="NZ_JACHMD010000001.1"/>
</dbReference>
<evidence type="ECO:0000313" key="3">
    <source>
        <dbReference type="Proteomes" id="UP000573729"/>
    </source>
</evidence>
<feature type="transmembrane region" description="Helical" evidence="1">
    <location>
        <begin position="99"/>
        <end position="129"/>
    </location>
</feature>
<dbReference type="EMBL" id="JACHMD010000001">
    <property type="protein sequence ID" value="MBB4666916.1"/>
    <property type="molecule type" value="Genomic_DNA"/>
</dbReference>
<evidence type="ECO:0000313" key="2">
    <source>
        <dbReference type="EMBL" id="MBB4666916.1"/>
    </source>
</evidence>
<name>A0A7W7BSA8_9MICO</name>
<feature type="transmembrane region" description="Helical" evidence="1">
    <location>
        <begin position="58"/>
        <end position="79"/>
    </location>
</feature>
<sequence>MVAHVLGLRLALLAGSVRARPAVVARRVFATLALVVAVVAVCVAVVRLGDAASGTASTLLITAGSLVVAGFLLVPLFAGAEDPLDPRRFGPLGLPPGRLAATIVLASLVSVPAMVVIAFGVAVVAAWAGQGASVPLAVFAAVLGLATCVVGARCAMAIGALALRDRRGPQLTGLLVVAASVLVVPAAVFLVSLDWSGGLPTQLTEAASALAVSPIGAAWAIPLRTGGDLARSVVIALLTLLALVLLWWWLVRRMLTTIQRPVPVRERRGLGWFAVMPGLPSGVIAARSVVYWFSDPRHLANIVIVPIASVLVVVPLLVVGVPVQTVALIPPPLMALFLGWLAHNDLAYDSTGIWMHISSGVRGIADRVGRLAPIMLISVPLLAAAITLSVWVHDRWSILPAMVGVCVSLFACGLGLGSVSSAAAPYAVTRPGDGPFEQPQRTGGGMAQALVFFGAIVVSAPALWWGWLALNRGPDYAWTALWGGIIIGAVVLLAGVIVGGVVFERRSSRLMEFAETM</sequence>
<gene>
    <name evidence="2" type="ORF">BKA24_001625</name>
</gene>
<evidence type="ECO:0000256" key="1">
    <source>
        <dbReference type="SAM" id="Phobius"/>
    </source>
</evidence>
<feature type="transmembrane region" description="Helical" evidence="1">
    <location>
        <begin position="371"/>
        <end position="392"/>
    </location>
</feature>
<feature type="transmembrane region" description="Helical" evidence="1">
    <location>
        <begin position="229"/>
        <end position="250"/>
    </location>
</feature>
<accession>A0A7W7BSA8</accession>
<protein>
    <submittedName>
        <fullName evidence="2">ABC-2 type transport system permease protein</fullName>
    </submittedName>
</protein>